<dbReference type="RefSeq" id="WP_079471045.1">
    <property type="nucleotide sequence ID" value="NZ_FUZZ01000003.1"/>
</dbReference>
<sequence>MNKVNTTTAITQVQAISIGQIIMDDSNYLTLWGQALLDEVWYPCDFVTTYEVMNIMLRFSQDKHDAVQMTIVKKLEDMRRTPDIIDLEAELGGAVVFDHLVFHMRRPCLQHDDNWEAYADEECYYIERVIQMPVPTVPTLPPAARYNSNDANEKMEYCIQMLHDAYNLYLGFIELELGEDAARVMAALEDDNKFSMAYYAWQLYTSNT</sequence>
<dbReference type="Proteomes" id="UP000190166">
    <property type="component" value="Unassembled WGS sequence"/>
</dbReference>
<organism evidence="1 2">
    <name type="scientific">Chitinophaga ginsengisegetis</name>
    <dbReference type="NCBI Taxonomy" id="393003"/>
    <lineage>
        <taxon>Bacteria</taxon>
        <taxon>Pseudomonadati</taxon>
        <taxon>Bacteroidota</taxon>
        <taxon>Chitinophagia</taxon>
        <taxon>Chitinophagales</taxon>
        <taxon>Chitinophagaceae</taxon>
        <taxon>Chitinophaga</taxon>
    </lineage>
</organism>
<reference evidence="1 2" key="1">
    <citation type="submission" date="2017-02" db="EMBL/GenBank/DDBJ databases">
        <authorList>
            <person name="Peterson S.W."/>
        </authorList>
    </citation>
    <scope>NUCLEOTIDE SEQUENCE [LARGE SCALE GENOMIC DNA]</scope>
    <source>
        <strain evidence="1 2">DSM 18108</strain>
    </source>
</reference>
<keyword evidence="2" id="KW-1185">Reference proteome</keyword>
<accession>A0A1T5P4M5</accession>
<gene>
    <name evidence="1" type="ORF">SAMN05660461_3751</name>
</gene>
<dbReference type="EMBL" id="FUZZ01000003">
    <property type="protein sequence ID" value="SKD07665.1"/>
    <property type="molecule type" value="Genomic_DNA"/>
</dbReference>
<protein>
    <submittedName>
        <fullName evidence="1">Uncharacterized protein</fullName>
    </submittedName>
</protein>
<proteinExistence type="predicted"/>
<evidence type="ECO:0000313" key="2">
    <source>
        <dbReference type="Proteomes" id="UP000190166"/>
    </source>
</evidence>
<name>A0A1T5P4M5_9BACT</name>
<dbReference type="AlphaFoldDB" id="A0A1T5P4M5"/>
<evidence type="ECO:0000313" key="1">
    <source>
        <dbReference type="EMBL" id="SKD07665.1"/>
    </source>
</evidence>